<evidence type="ECO:0000259" key="10">
    <source>
        <dbReference type="PROSITE" id="PS50893"/>
    </source>
</evidence>
<keyword evidence="7 9" id="KW-0472">Membrane</keyword>
<evidence type="ECO:0000256" key="2">
    <source>
        <dbReference type="ARBA" id="ARBA00020019"/>
    </source>
</evidence>
<dbReference type="GO" id="GO:0005886">
    <property type="term" value="C:plasma membrane"/>
    <property type="evidence" value="ECO:0007669"/>
    <property type="project" value="UniProtKB-SubCell"/>
</dbReference>
<dbReference type="GO" id="GO:0005524">
    <property type="term" value="F:ATP binding"/>
    <property type="evidence" value="ECO:0007669"/>
    <property type="project" value="UniProtKB-UniRule"/>
</dbReference>
<comment type="function">
    <text evidence="9">Part of the ABC transporter FtsEX involved in cellular division.</text>
</comment>
<dbReference type="RefSeq" id="WP_028257436.1">
    <property type="nucleotide sequence ID" value="NZ_JRNT01000009.1"/>
</dbReference>
<proteinExistence type="inferred from homology"/>
<dbReference type="Pfam" id="PF00005">
    <property type="entry name" value="ABC_tran"/>
    <property type="match status" value="1"/>
</dbReference>
<dbReference type="InterPro" id="IPR027417">
    <property type="entry name" value="P-loop_NTPase"/>
</dbReference>
<dbReference type="Proteomes" id="UP000029628">
    <property type="component" value="Unassembled WGS sequence"/>
</dbReference>
<comment type="subcellular location">
    <subcellularLocation>
        <location evidence="9">Cell membrane</location>
        <topology evidence="9">Peripheral membrane protein</topology>
        <orientation evidence="9">Cytoplasmic side</orientation>
    </subcellularLocation>
</comment>
<dbReference type="Gene3D" id="3.40.50.300">
    <property type="entry name" value="P-loop containing nucleotide triphosphate hydrolases"/>
    <property type="match status" value="1"/>
</dbReference>
<dbReference type="SMART" id="SM00382">
    <property type="entry name" value="AAA"/>
    <property type="match status" value="1"/>
</dbReference>
<feature type="domain" description="ABC transporter" evidence="10">
    <location>
        <begin position="2"/>
        <end position="228"/>
    </location>
</feature>
<evidence type="ECO:0000256" key="3">
    <source>
        <dbReference type="ARBA" id="ARBA00022475"/>
    </source>
</evidence>
<dbReference type="InterPro" id="IPR003439">
    <property type="entry name" value="ABC_transporter-like_ATP-bd"/>
</dbReference>
<keyword evidence="4 9" id="KW-0132">Cell division</keyword>
<keyword evidence="8 9" id="KW-0131">Cell cycle</keyword>
<accession>A0A096AKZ1</accession>
<dbReference type="InterPro" id="IPR003593">
    <property type="entry name" value="AAA+_ATPase"/>
</dbReference>
<evidence type="ECO:0000256" key="4">
    <source>
        <dbReference type="ARBA" id="ARBA00022618"/>
    </source>
</evidence>
<evidence type="ECO:0000256" key="9">
    <source>
        <dbReference type="RuleBase" id="RU365094"/>
    </source>
</evidence>
<dbReference type="EMBL" id="JRNT01000009">
    <property type="protein sequence ID" value="KGF47500.1"/>
    <property type="molecule type" value="Genomic_DNA"/>
</dbReference>
<comment type="similarity">
    <text evidence="1 9">Belongs to the ABC transporter superfamily.</text>
</comment>
<dbReference type="InterPro" id="IPR005286">
    <property type="entry name" value="Cell_div_FtsE"/>
</dbReference>
<evidence type="ECO:0000313" key="11">
    <source>
        <dbReference type="EMBL" id="KGF47500.1"/>
    </source>
</evidence>
<sequence>MIEFKNVNKVYDNGSLALDNVSIHIDKGEFVLIVGASGAGKSTFIKLLSHEVLPDTGTVVVNDIDVSRIKKRKIPYLRRKLGIVFQDFRLLPNKTVFENVAFALEVIEEKPSIIKQKVNEVLDMVGLLHKSDDLPEDLSGGEQQRVAVARAIVNKPLVLIADEPTGNLDPATSKEIVDLFKEINNLGTTVVMVTHNMDLVTYLNKRVIALSEGRIISDNLRGAEFNEN</sequence>
<evidence type="ECO:0000313" key="12">
    <source>
        <dbReference type="Proteomes" id="UP000029628"/>
    </source>
</evidence>
<dbReference type="AlphaFoldDB" id="A0A096AKZ1"/>
<evidence type="ECO:0000256" key="6">
    <source>
        <dbReference type="ARBA" id="ARBA00022840"/>
    </source>
</evidence>
<comment type="caution">
    <text evidence="11">The sequence shown here is derived from an EMBL/GenBank/DDBJ whole genome shotgun (WGS) entry which is preliminary data.</text>
</comment>
<dbReference type="GO" id="GO:0016887">
    <property type="term" value="F:ATP hydrolysis activity"/>
    <property type="evidence" value="ECO:0007669"/>
    <property type="project" value="InterPro"/>
</dbReference>
<keyword evidence="6 9" id="KW-0067">ATP-binding</keyword>
<reference evidence="11 12" key="1">
    <citation type="submission" date="2014-07" db="EMBL/GenBank/DDBJ databases">
        <authorList>
            <person name="McCorrison J."/>
            <person name="Sanka R."/>
            <person name="Torralba M."/>
            <person name="Gillis M."/>
            <person name="Haft D.H."/>
            <person name="Methe B."/>
            <person name="Sutton G."/>
            <person name="Nelson K.E."/>
        </authorList>
    </citation>
    <scope>NUCLEOTIDE SEQUENCE [LARGE SCALE GENOMIC DNA]</scope>
    <source>
        <strain evidence="11 12">DNF00314</strain>
    </source>
</reference>
<dbReference type="PANTHER" id="PTHR24220">
    <property type="entry name" value="IMPORT ATP-BINDING PROTEIN"/>
    <property type="match status" value="1"/>
</dbReference>
<dbReference type="GO" id="GO:0051301">
    <property type="term" value="P:cell division"/>
    <property type="evidence" value="ECO:0007669"/>
    <property type="project" value="UniProtKB-UniRule"/>
</dbReference>
<keyword evidence="3 9" id="KW-1003">Cell membrane</keyword>
<dbReference type="FunFam" id="3.40.50.300:FF:000056">
    <property type="entry name" value="Cell division ATP-binding protein FtsE"/>
    <property type="match status" value="1"/>
</dbReference>
<dbReference type="SUPFAM" id="SSF52540">
    <property type="entry name" value="P-loop containing nucleoside triphosphate hydrolases"/>
    <property type="match status" value="1"/>
</dbReference>
<evidence type="ECO:0000256" key="1">
    <source>
        <dbReference type="ARBA" id="ARBA00005417"/>
    </source>
</evidence>
<evidence type="ECO:0000256" key="8">
    <source>
        <dbReference type="ARBA" id="ARBA00023306"/>
    </source>
</evidence>
<dbReference type="NCBIfam" id="TIGR02673">
    <property type="entry name" value="FtsE"/>
    <property type="match status" value="1"/>
</dbReference>
<evidence type="ECO:0000256" key="7">
    <source>
        <dbReference type="ARBA" id="ARBA00023136"/>
    </source>
</evidence>
<dbReference type="PROSITE" id="PS00211">
    <property type="entry name" value="ABC_TRANSPORTER_1"/>
    <property type="match status" value="1"/>
</dbReference>
<keyword evidence="12" id="KW-1185">Reference proteome</keyword>
<organism evidence="11 12">
    <name type="scientific">Veillonella montpellierensis DNF00314</name>
    <dbReference type="NCBI Taxonomy" id="1401067"/>
    <lineage>
        <taxon>Bacteria</taxon>
        <taxon>Bacillati</taxon>
        <taxon>Bacillota</taxon>
        <taxon>Negativicutes</taxon>
        <taxon>Veillonellales</taxon>
        <taxon>Veillonellaceae</taxon>
        <taxon>Veillonella</taxon>
    </lineage>
</organism>
<dbReference type="GO" id="GO:0022857">
    <property type="term" value="F:transmembrane transporter activity"/>
    <property type="evidence" value="ECO:0007669"/>
    <property type="project" value="TreeGrafter"/>
</dbReference>
<dbReference type="InterPro" id="IPR017871">
    <property type="entry name" value="ABC_transporter-like_CS"/>
</dbReference>
<gene>
    <name evidence="9" type="primary">ftsE</name>
    <name evidence="11" type="ORF">HMPREF0872_04905</name>
</gene>
<comment type="subunit">
    <text evidence="9">Homodimer. Forms a membrane-associated complex with FtsX.</text>
</comment>
<name>A0A096AKZ1_9FIRM</name>
<dbReference type="PROSITE" id="PS50893">
    <property type="entry name" value="ABC_TRANSPORTER_2"/>
    <property type="match status" value="1"/>
</dbReference>
<evidence type="ECO:0000256" key="5">
    <source>
        <dbReference type="ARBA" id="ARBA00022741"/>
    </source>
</evidence>
<keyword evidence="5 9" id="KW-0547">Nucleotide-binding</keyword>
<protein>
    <recommendedName>
        <fullName evidence="2 9">Cell division ATP-binding protein FtsE</fullName>
    </recommendedName>
</protein>
<dbReference type="PANTHER" id="PTHR24220:SF470">
    <property type="entry name" value="CELL DIVISION ATP-BINDING PROTEIN FTSE"/>
    <property type="match status" value="1"/>
</dbReference>
<dbReference type="InterPro" id="IPR015854">
    <property type="entry name" value="ABC_transpr_LolD-like"/>
</dbReference>
<dbReference type="eggNOG" id="COG2884">
    <property type="taxonomic scope" value="Bacteria"/>
</dbReference>